<accession>A0ABT3XYC5</accession>
<evidence type="ECO:0008006" key="4">
    <source>
        <dbReference type="Google" id="ProtNLM"/>
    </source>
</evidence>
<keyword evidence="3" id="KW-1185">Reference proteome</keyword>
<sequence length="368" mass="41430">MDNLIKQYQYNIIVIFILSIFPQFLLSQNIINGGGTSSIPLNPGFKETKKEDSENKSKIEEIPFNLGMIKFTTLEKKLELNYYSYFVSENFTDYFVGISGSGEIKNSVTNLFSTGNIVSGGDANIKVGFRLFKNNTDWMSLLAGKKTPEEIQEILDNKTKPASDLWLIASGGFTGSSFKHFQADSIFSKQVEKINFTGVDMNIGFNYWNARILNNTILAGATIGIKQSNNFEDLIESSQEDTRTITDSDTGTTRKVVIKQTVYNGFYKESTVYPLNLDLYFVPQNLQNLAFLGYSRTDISKFLKPKTKFGFGIFFLKNQNAFNPIAGLTLDYADVFNVDPSDDDKSNLSKFKIGITTRINIVNSRSRK</sequence>
<protein>
    <recommendedName>
        <fullName evidence="4">DUF5723 domain-containing protein</fullName>
    </recommendedName>
</protein>
<evidence type="ECO:0000313" key="3">
    <source>
        <dbReference type="Proteomes" id="UP001070176"/>
    </source>
</evidence>
<reference evidence="2" key="1">
    <citation type="submission" date="2022-10" db="EMBL/GenBank/DDBJ databases">
        <title>Chryseobacterium sp. nov., a novel bacterial species.</title>
        <authorList>
            <person name="Cao Y."/>
        </authorList>
    </citation>
    <scope>NUCLEOTIDE SEQUENCE</scope>
    <source>
        <strain evidence="2">KC 927</strain>
    </source>
</reference>
<evidence type="ECO:0000256" key="1">
    <source>
        <dbReference type="SAM" id="Phobius"/>
    </source>
</evidence>
<keyword evidence="1" id="KW-0472">Membrane</keyword>
<keyword evidence="1" id="KW-0812">Transmembrane</keyword>
<name>A0ABT3XYC5_9FLAO</name>
<dbReference type="Proteomes" id="UP001070176">
    <property type="component" value="Unassembled WGS sequence"/>
</dbReference>
<feature type="transmembrane region" description="Helical" evidence="1">
    <location>
        <begin position="12"/>
        <end position="31"/>
    </location>
</feature>
<proteinExistence type="predicted"/>
<evidence type="ECO:0000313" key="2">
    <source>
        <dbReference type="EMBL" id="MCX8530866.1"/>
    </source>
</evidence>
<organism evidence="2 3">
    <name type="scientific">Chryseobacterium luquanense</name>
    <dbReference type="NCBI Taxonomy" id="2983766"/>
    <lineage>
        <taxon>Bacteria</taxon>
        <taxon>Pseudomonadati</taxon>
        <taxon>Bacteroidota</taxon>
        <taxon>Flavobacteriia</taxon>
        <taxon>Flavobacteriales</taxon>
        <taxon>Weeksellaceae</taxon>
        <taxon>Chryseobacterium group</taxon>
        <taxon>Chryseobacterium</taxon>
    </lineage>
</organism>
<dbReference type="EMBL" id="JAOVZV010000001">
    <property type="protein sequence ID" value="MCX8530866.1"/>
    <property type="molecule type" value="Genomic_DNA"/>
</dbReference>
<comment type="caution">
    <text evidence="2">The sequence shown here is derived from an EMBL/GenBank/DDBJ whole genome shotgun (WGS) entry which is preliminary data.</text>
</comment>
<gene>
    <name evidence="2" type="ORF">OEA66_00715</name>
</gene>
<keyword evidence="1" id="KW-1133">Transmembrane helix</keyword>
<dbReference type="RefSeq" id="WP_267279542.1">
    <property type="nucleotide sequence ID" value="NZ_JAOVZV010000001.1"/>
</dbReference>